<reference evidence="1" key="1">
    <citation type="submission" date="2022-01" db="EMBL/GenBank/DDBJ databases">
        <title>Corynebacterium sp. nov isolated from isolated from the feces of the greater white-fronted geese (Anser albifrons) at Poyang Lake, PR China.</title>
        <authorList>
            <person name="Liu Q."/>
        </authorList>
    </citation>
    <scope>NUCLEOTIDE SEQUENCE</scope>
    <source>
        <strain evidence="1">JCM 32435</strain>
    </source>
</reference>
<accession>A0A9X1QRD1</accession>
<name>A0A9X1QRD1_9CORY</name>
<dbReference type="Proteomes" id="UP001139336">
    <property type="component" value="Unassembled WGS sequence"/>
</dbReference>
<evidence type="ECO:0000313" key="1">
    <source>
        <dbReference type="EMBL" id="MCF4007736.1"/>
    </source>
</evidence>
<keyword evidence="2" id="KW-1185">Reference proteome</keyword>
<dbReference type="RefSeq" id="WP_236120062.1">
    <property type="nucleotide sequence ID" value="NZ_JAKGSI010000007.1"/>
</dbReference>
<comment type="caution">
    <text evidence="1">The sequence shown here is derived from an EMBL/GenBank/DDBJ whole genome shotgun (WGS) entry which is preliminary data.</text>
</comment>
<evidence type="ECO:0000313" key="2">
    <source>
        <dbReference type="Proteomes" id="UP001139336"/>
    </source>
</evidence>
<dbReference type="EMBL" id="JAKGSI010000007">
    <property type="protein sequence ID" value="MCF4007736.1"/>
    <property type="molecule type" value="Genomic_DNA"/>
</dbReference>
<gene>
    <name evidence="1" type="ORF">L1O03_11230</name>
</gene>
<proteinExistence type="predicted"/>
<sequence>MRITKKIVATVSAVAVMCSFCEVEVHAESRDASRSEIRLVDSPFQGTLDDQAEAMTTLLEYYESIPDEVLQKGDAAYDQWKEQHPIMATRANTVDCTLAITALIATTAIPVAKIVKIKKLIKALGGVQEAVRIMWGASFSYEKLMAMGGAVKDLVAEIVGYKDVKEKCFQ</sequence>
<dbReference type="AlphaFoldDB" id="A0A9X1QRD1"/>
<organism evidence="1 2">
    <name type="scientific">Corynebacterium uropygiale</name>
    <dbReference type="NCBI Taxonomy" id="1775911"/>
    <lineage>
        <taxon>Bacteria</taxon>
        <taxon>Bacillati</taxon>
        <taxon>Actinomycetota</taxon>
        <taxon>Actinomycetes</taxon>
        <taxon>Mycobacteriales</taxon>
        <taxon>Corynebacteriaceae</taxon>
        <taxon>Corynebacterium</taxon>
    </lineage>
</organism>
<protein>
    <submittedName>
        <fullName evidence="1">Uncharacterized protein</fullName>
    </submittedName>
</protein>